<name>A0AAV4MV36_CAEEX</name>
<organism evidence="1 2">
    <name type="scientific">Caerostris extrusa</name>
    <name type="common">Bark spider</name>
    <name type="synonym">Caerostris bankana</name>
    <dbReference type="NCBI Taxonomy" id="172846"/>
    <lineage>
        <taxon>Eukaryota</taxon>
        <taxon>Metazoa</taxon>
        <taxon>Ecdysozoa</taxon>
        <taxon>Arthropoda</taxon>
        <taxon>Chelicerata</taxon>
        <taxon>Arachnida</taxon>
        <taxon>Araneae</taxon>
        <taxon>Araneomorphae</taxon>
        <taxon>Entelegynae</taxon>
        <taxon>Araneoidea</taxon>
        <taxon>Araneidae</taxon>
        <taxon>Caerostris</taxon>
    </lineage>
</organism>
<keyword evidence="2" id="KW-1185">Reference proteome</keyword>
<accession>A0AAV4MV36</accession>
<reference evidence="1 2" key="1">
    <citation type="submission" date="2021-06" db="EMBL/GenBank/DDBJ databases">
        <title>Caerostris extrusa draft genome.</title>
        <authorList>
            <person name="Kono N."/>
            <person name="Arakawa K."/>
        </authorList>
    </citation>
    <scope>NUCLEOTIDE SEQUENCE [LARGE SCALE GENOMIC DNA]</scope>
</reference>
<dbReference type="Proteomes" id="UP001054945">
    <property type="component" value="Unassembled WGS sequence"/>
</dbReference>
<dbReference type="EMBL" id="BPLR01002619">
    <property type="protein sequence ID" value="GIX75754.1"/>
    <property type="molecule type" value="Genomic_DNA"/>
</dbReference>
<comment type="caution">
    <text evidence="1">The sequence shown here is derived from an EMBL/GenBank/DDBJ whole genome shotgun (WGS) entry which is preliminary data.</text>
</comment>
<evidence type="ECO:0000313" key="2">
    <source>
        <dbReference type="Proteomes" id="UP001054945"/>
    </source>
</evidence>
<evidence type="ECO:0000313" key="1">
    <source>
        <dbReference type="EMBL" id="GIX75754.1"/>
    </source>
</evidence>
<dbReference type="AlphaFoldDB" id="A0AAV4MV36"/>
<gene>
    <name evidence="1" type="ORF">CEXT_500801</name>
</gene>
<protein>
    <submittedName>
        <fullName evidence="1">Uncharacterized protein</fullName>
    </submittedName>
</protein>
<sequence length="85" mass="9528">MELDIFKELEDALNEEETSTVIIPDTTTPCADCEQLAFQNQILQKEVDALMTAKSVPGGTSEECEDCQMLYLENIALKQKSDIQK</sequence>
<proteinExistence type="predicted"/>